<dbReference type="SMART" id="SM00475">
    <property type="entry name" value="53EXOc"/>
    <property type="match status" value="1"/>
</dbReference>
<evidence type="ECO:0000256" key="3">
    <source>
        <dbReference type="ARBA" id="ARBA00023125"/>
    </source>
</evidence>
<dbReference type="InterPro" id="IPR020046">
    <property type="entry name" value="5-3_exonucl_a-hlix_arch_N"/>
</dbReference>
<dbReference type="Proteomes" id="UP000231282">
    <property type="component" value="Unassembled WGS sequence"/>
</dbReference>
<dbReference type="CDD" id="cd09859">
    <property type="entry name" value="PIN_53EXO"/>
    <property type="match status" value="1"/>
</dbReference>
<comment type="caution">
    <text evidence="5">The sequence shown here is derived from an EMBL/GenBank/DDBJ whole genome shotgun (WGS) entry which is preliminary data.</text>
</comment>
<protein>
    <recommendedName>
        <fullName evidence="4">5'-3' exonuclease domain-containing protein</fullName>
    </recommendedName>
</protein>
<dbReference type="GO" id="GO:0003677">
    <property type="term" value="F:DNA binding"/>
    <property type="evidence" value="ECO:0007669"/>
    <property type="project" value="UniProtKB-KW"/>
</dbReference>
<evidence type="ECO:0000256" key="2">
    <source>
        <dbReference type="ARBA" id="ARBA00022801"/>
    </source>
</evidence>
<dbReference type="InterPro" id="IPR029060">
    <property type="entry name" value="PIN-like_dom_sf"/>
</dbReference>
<dbReference type="EMBL" id="PEZH01000031">
    <property type="protein sequence ID" value="PIS15106.1"/>
    <property type="molecule type" value="Genomic_DNA"/>
</dbReference>
<dbReference type="GO" id="GO:0008409">
    <property type="term" value="F:5'-3' exonuclease activity"/>
    <property type="evidence" value="ECO:0007669"/>
    <property type="project" value="InterPro"/>
</dbReference>
<proteinExistence type="predicted"/>
<dbReference type="InterPro" id="IPR002421">
    <property type="entry name" value="5-3_exonuclease"/>
</dbReference>
<dbReference type="InterPro" id="IPR038969">
    <property type="entry name" value="FEN"/>
</dbReference>
<dbReference type="Gene3D" id="3.40.50.1010">
    <property type="entry name" value="5'-nuclease"/>
    <property type="match status" value="1"/>
</dbReference>
<sequence>MPKLVIIDGHAILHRAYHAIPLLSAPNGFLVNAVYGFCRILLKIVTDFKPRYLLVAFDTPKPTFRHKKFIGYQIRRPKMDEELAGQIKIVKEALRAMKIEFLAKEGYEADDVIGTVVQSSIRQLADKIQSLKIIIVTGDRDLMQLVDKKTNLFMPIKGLSNSQIIDEKYVKRYLEIKPDQVVDYKALMGDNSDNYPGVEGIGPKTAVKLLQKFGSLDNIYCSLDKIESASLRAKLKEGKKAAYLSQDLAKIRCNIPLKIKIKDWRLKDWRNEATMAVFKKLGFRSLVKELEKGGERRDKQIGLF</sequence>
<dbReference type="Gene3D" id="1.10.150.20">
    <property type="entry name" value="5' to 3' exonuclease, C-terminal subdomain"/>
    <property type="match status" value="1"/>
</dbReference>
<dbReference type="FunFam" id="1.10.150.20:FF:000003">
    <property type="entry name" value="DNA polymerase I"/>
    <property type="match status" value="1"/>
</dbReference>
<feature type="domain" description="5'-3' exonuclease" evidence="4">
    <location>
        <begin position="2"/>
        <end position="267"/>
    </location>
</feature>
<dbReference type="InterPro" id="IPR036279">
    <property type="entry name" value="5-3_exonuclease_C_sf"/>
</dbReference>
<dbReference type="PANTHER" id="PTHR42646:SF2">
    <property type="entry name" value="5'-3' EXONUCLEASE FAMILY PROTEIN"/>
    <property type="match status" value="1"/>
</dbReference>
<organism evidence="5 6">
    <name type="scientific">Candidatus Shapirobacteria bacterium CG09_land_8_20_14_0_10_38_17</name>
    <dbReference type="NCBI Taxonomy" id="1974884"/>
    <lineage>
        <taxon>Bacteria</taxon>
        <taxon>Candidatus Shapironibacteriota</taxon>
    </lineage>
</organism>
<dbReference type="SMART" id="SM00279">
    <property type="entry name" value="HhH2"/>
    <property type="match status" value="1"/>
</dbReference>
<gene>
    <name evidence="5" type="ORF">COT63_01725</name>
</gene>
<dbReference type="Pfam" id="PF02739">
    <property type="entry name" value="5_3_exonuc_N"/>
    <property type="match status" value="1"/>
</dbReference>
<keyword evidence="2" id="KW-0378">Hydrolase</keyword>
<evidence type="ECO:0000256" key="1">
    <source>
        <dbReference type="ARBA" id="ARBA00022722"/>
    </source>
</evidence>
<reference evidence="6" key="1">
    <citation type="submission" date="2017-09" db="EMBL/GenBank/DDBJ databases">
        <title>Depth-based differentiation of microbial function through sediment-hosted aquifers and enrichment of novel symbionts in the deep terrestrial subsurface.</title>
        <authorList>
            <person name="Probst A.J."/>
            <person name="Ladd B."/>
            <person name="Jarett J.K."/>
            <person name="Geller-Mcgrath D.E."/>
            <person name="Sieber C.M.K."/>
            <person name="Emerson J.B."/>
            <person name="Anantharaman K."/>
            <person name="Thomas B.C."/>
            <person name="Malmstrom R."/>
            <person name="Stieglmeier M."/>
            <person name="Klingl A."/>
            <person name="Woyke T."/>
            <person name="Ryan C.M."/>
            <person name="Banfield J.F."/>
        </authorList>
    </citation>
    <scope>NUCLEOTIDE SEQUENCE [LARGE SCALE GENOMIC DNA]</scope>
</reference>
<accession>A0A2H0WR34</accession>
<dbReference type="GO" id="GO:0017108">
    <property type="term" value="F:5'-flap endonuclease activity"/>
    <property type="evidence" value="ECO:0007669"/>
    <property type="project" value="InterPro"/>
</dbReference>
<keyword evidence="1" id="KW-0540">Nuclease</keyword>
<name>A0A2H0WR34_9BACT</name>
<dbReference type="InterPro" id="IPR008918">
    <property type="entry name" value="HhH2"/>
</dbReference>
<dbReference type="InterPro" id="IPR020045">
    <property type="entry name" value="DNA_polI_H3TH"/>
</dbReference>
<evidence type="ECO:0000313" key="5">
    <source>
        <dbReference type="EMBL" id="PIS15106.1"/>
    </source>
</evidence>
<dbReference type="Pfam" id="PF01367">
    <property type="entry name" value="5_3_exonuc"/>
    <property type="match status" value="1"/>
</dbReference>
<dbReference type="SUPFAM" id="SSF88723">
    <property type="entry name" value="PIN domain-like"/>
    <property type="match status" value="1"/>
</dbReference>
<evidence type="ECO:0000259" key="4">
    <source>
        <dbReference type="SMART" id="SM00475"/>
    </source>
</evidence>
<dbReference type="GO" id="GO:0033567">
    <property type="term" value="P:DNA replication, Okazaki fragment processing"/>
    <property type="evidence" value="ECO:0007669"/>
    <property type="project" value="InterPro"/>
</dbReference>
<evidence type="ECO:0000313" key="6">
    <source>
        <dbReference type="Proteomes" id="UP000231282"/>
    </source>
</evidence>
<dbReference type="SUPFAM" id="SSF47807">
    <property type="entry name" value="5' to 3' exonuclease, C-terminal subdomain"/>
    <property type="match status" value="1"/>
</dbReference>
<dbReference type="AlphaFoldDB" id="A0A2H0WR34"/>
<keyword evidence="3" id="KW-0238">DNA-binding</keyword>
<dbReference type="CDD" id="cd09898">
    <property type="entry name" value="H3TH_53EXO"/>
    <property type="match status" value="1"/>
</dbReference>
<dbReference type="PANTHER" id="PTHR42646">
    <property type="entry name" value="FLAP ENDONUCLEASE XNI"/>
    <property type="match status" value="1"/>
</dbReference>